<dbReference type="Pfam" id="PF07681">
    <property type="entry name" value="DoxX"/>
    <property type="match status" value="1"/>
</dbReference>
<keyword evidence="6 7" id="KW-0472">Membrane</keyword>
<dbReference type="OrthoDB" id="9808524at2"/>
<feature type="transmembrane region" description="Helical" evidence="7">
    <location>
        <begin position="15"/>
        <end position="32"/>
    </location>
</feature>
<feature type="transmembrane region" description="Helical" evidence="7">
    <location>
        <begin position="109"/>
        <end position="128"/>
    </location>
</feature>
<dbReference type="EMBL" id="RWJF01000001">
    <property type="protein sequence ID" value="RST31057.1"/>
    <property type="molecule type" value="Genomic_DNA"/>
</dbReference>
<dbReference type="RefSeq" id="WP_126718890.1">
    <property type="nucleotide sequence ID" value="NZ_RWJF01000001.1"/>
</dbReference>
<dbReference type="InterPro" id="IPR032808">
    <property type="entry name" value="DoxX"/>
</dbReference>
<comment type="similarity">
    <text evidence="2">Belongs to the DoxX family.</text>
</comment>
<evidence type="ECO:0000256" key="5">
    <source>
        <dbReference type="ARBA" id="ARBA00022989"/>
    </source>
</evidence>
<feature type="transmembrane region" description="Helical" evidence="7">
    <location>
        <begin position="53"/>
        <end position="75"/>
    </location>
</feature>
<sequence>MINQLFDDGGQTDRWARPLLSVLRIVTALLFLEHGTSKMLMFPLTSMSGPDPWSLYWIAGIIELVGGLFLLVGLLSRPVALLLSGEMAIGYWAVHAPHSVFPVVNGGEAAVLFCFAFLYIAFAGPGPWSVDAWLTRRWAAEGNEGYWESVHHGRAGAA</sequence>
<evidence type="ECO:0000256" key="2">
    <source>
        <dbReference type="ARBA" id="ARBA00006679"/>
    </source>
</evidence>
<organism evidence="8 9">
    <name type="scientific">Sphingomonas ginkgonis</name>
    <dbReference type="NCBI Taxonomy" id="2315330"/>
    <lineage>
        <taxon>Bacteria</taxon>
        <taxon>Pseudomonadati</taxon>
        <taxon>Pseudomonadota</taxon>
        <taxon>Alphaproteobacteria</taxon>
        <taxon>Sphingomonadales</taxon>
        <taxon>Sphingomonadaceae</taxon>
        <taxon>Sphingomonas</taxon>
    </lineage>
</organism>
<dbReference type="InterPro" id="IPR051907">
    <property type="entry name" value="DoxX-like_oxidoreductase"/>
</dbReference>
<evidence type="ECO:0000256" key="7">
    <source>
        <dbReference type="SAM" id="Phobius"/>
    </source>
</evidence>
<comment type="caution">
    <text evidence="8">The sequence shown here is derived from an EMBL/GenBank/DDBJ whole genome shotgun (WGS) entry which is preliminary data.</text>
</comment>
<keyword evidence="4 7" id="KW-0812">Transmembrane</keyword>
<name>A0A3R9WQL2_9SPHN</name>
<comment type="subcellular location">
    <subcellularLocation>
        <location evidence="1">Cell membrane</location>
        <topology evidence="1">Multi-pass membrane protein</topology>
    </subcellularLocation>
</comment>
<evidence type="ECO:0000256" key="6">
    <source>
        <dbReference type="ARBA" id="ARBA00023136"/>
    </source>
</evidence>
<keyword evidence="3" id="KW-1003">Cell membrane</keyword>
<accession>A0A3R9WQL2</accession>
<reference evidence="8 9" key="1">
    <citation type="submission" date="2018-12" db="EMBL/GenBank/DDBJ databases">
        <title>Sphingomonas sp. HMF7854 Genome sequencing and assembly.</title>
        <authorList>
            <person name="Cha I."/>
            <person name="Kang H."/>
            <person name="Kim H."/>
            <person name="Kang J."/>
            <person name="Joh K."/>
        </authorList>
    </citation>
    <scope>NUCLEOTIDE SEQUENCE [LARGE SCALE GENOMIC DNA]</scope>
    <source>
        <strain evidence="8 9">HMF7854</strain>
    </source>
</reference>
<dbReference type="Proteomes" id="UP000274661">
    <property type="component" value="Unassembled WGS sequence"/>
</dbReference>
<keyword evidence="9" id="KW-1185">Reference proteome</keyword>
<dbReference type="PANTHER" id="PTHR33452">
    <property type="entry name" value="OXIDOREDUCTASE CATD-RELATED"/>
    <property type="match status" value="1"/>
</dbReference>
<dbReference type="PANTHER" id="PTHR33452:SF4">
    <property type="entry name" value="BLL4328 PROTEIN"/>
    <property type="match status" value="1"/>
</dbReference>
<evidence type="ECO:0000256" key="1">
    <source>
        <dbReference type="ARBA" id="ARBA00004651"/>
    </source>
</evidence>
<dbReference type="GO" id="GO:0005886">
    <property type="term" value="C:plasma membrane"/>
    <property type="evidence" value="ECO:0007669"/>
    <property type="project" value="UniProtKB-SubCell"/>
</dbReference>
<gene>
    <name evidence="8" type="ORF">HMF7854_09570</name>
</gene>
<protein>
    <submittedName>
        <fullName evidence="8">DoxX family protein</fullName>
    </submittedName>
</protein>
<evidence type="ECO:0000313" key="8">
    <source>
        <dbReference type="EMBL" id="RST31057.1"/>
    </source>
</evidence>
<evidence type="ECO:0000256" key="3">
    <source>
        <dbReference type="ARBA" id="ARBA00022475"/>
    </source>
</evidence>
<proteinExistence type="inferred from homology"/>
<evidence type="ECO:0000313" key="9">
    <source>
        <dbReference type="Proteomes" id="UP000274661"/>
    </source>
</evidence>
<keyword evidence="5 7" id="KW-1133">Transmembrane helix</keyword>
<dbReference type="AlphaFoldDB" id="A0A3R9WQL2"/>
<evidence type="ECO:0000256" key="4">
    <source>
        <dbReference type="ARBA" id="ARBA00022692"/>
    </source>
</evidence>